<dbReference type="InterPro" id="IPR027417">
    <property type="entry name" value="P-loop_NTPase"/>
</dbReference>
<evidence type="ECO:0000259" key="1">
    <source>
        <dbReference type="Pfam" id="PF13166"/>
    </source>
</evidence>
<dbReference type="PROSITE" id="PS00211">
    <property type="entry name" value="ABC_TRANSPORTER_1"/>
    <property type="match status" value="1"/>
</dbReference>
<proteinExistence type="predicted"/>
<dbReference type="Gene3D" id="3.40.50.300">
    <property type="entry name" value="P-loop containing nucleotide triphosphate hydrolases"/>
    <property type="match status" value="1"/>
</dbReference>
<evidence type="ECO:0000313" key="2">
    <source>
        <dbReference type="EMBL" id="UUY03018.1"/>
    </source>
</evidence>
<organism evidence="2 3">
    <name type="scientific">Svornostia abyssi</name>
    <dbReference type="NCBI Taxonomy" id="2898438"/>
    <lineage>
        <taxon>Bacteria</taxon>
        <taxon>Bacillati</taxon>
        <taxon>Actinomycetota</taxon>
        <taxon>Thermoleophilia</taxon>
        <taxon>Solirubrobacterales</taxon>
        <taxon>Baekduiaceae</taxon>
        <taxon>Svornostia</taxon>
    </lineage>
</organism>
<dbReference type="InterPro" id="IPR026866">
    <property type="entry name" value="CR006_AAA"/>
</dbReference>
<name>A0ABY5PEG9_9ACTN</name>
<feature type="domain" description="Protein CR006 P-loop" evidence="1">
    <location>
        <begin position="349"/>
        <end position="482"/>
    </location>
</feature>
<dbReference type="SUPFAM" id="SSF52540">
    <property type="entry name" value="P-loop containing nucleoside triphosphate hydrolases"/>
    <property type="match status" value="1"/>
</dbReference>
<dbReference type="PANTHER" id="PTHR32182:SF22">
    <property type="entry name" value="ATP-DEPENDENT ENDONUCLEASE, OLD FAMILY-RELATED"/>
    <property type="match status" value="1"/>
</dbReference>
<evidence type="ECO:0000313" key="3">
    <source>
        <dbReference type="Proteomes" id="UP001058860"/>
    </source>
</evidence>
<gene>
    <name evidence="2" type="ORF">LRS13_20430</name>
</gene>
<dbReference type="EMBL" id="CP088295">
    <property type="protein sequence ID" value="UUY03018.1"/>
    <property type="molecule type" value="Genomic_DNA"/>
</dbReference>
<accession>A0ABY5PEG9</accession>
<dbReference type="PANTHER" id="PTHR32182">
    <property type="entry name" value="DNA REPLICATION AND REPAIR PROTEIN RECF"/>
    <property type="match status" value="1"/>
</dbReference>
<dbReference type="InterPro" id="IPR017871">
    <property type="entry name" value="ABC_transporter-like_CS"/>
</dbReference>
<dbReference type="Pfam" id="PF13166">
    <property type="entry name" value="AAA_13"/>
    <property type="match status" value="1"/>
</dbReference>
<keyword evidence="3" id="KW-1185">Reference proteome</keyword>
<dbReference type="RefSeq" id="WP_353863534.1">
    <property type="nucleotide sequence ID" value="NZ_CP088295.1"/>
</dbReference>
<dbReference type="Proteomes" id="UP001058860">
    <property type="component" value="Chromosome"/>
</dbReference>
<sequence>MAKTAHTSPQQPELPAPSSDYAITITDCNSITEAQITLRRDSLNIKYGPNGIGKSTIARALVLNAEGEDALHDLLPFKYRQGDGGKAPAVVGADDIKSVLVFDEHYVSQFVFQPDEVVKNSFEIFINTPEYQAGIEELETIFEDLKKVFLENAALDDVIASFTELRNAFTITKSGEIAKTSKGFKALGMGGKLAKIPEPLLGFEKFINSDDPAGWLSWQSKGKSYLELSDNCPFCSVPEVDKKTAVHVSEQYESAAVKNMRALRLVIEKLAGFFVPERLEQLRKITTSLDDLSPEQNQFLASLRGQVETLLNKFTALKNLSFASLRDETDVDKALQSLKIELDLLDALDSAETQGVVGKMNAQLDDVAEQINEIKKRVGIQKAQVAKSIERNQDEINEYLRSAGYKYAVRIESSGDSYRMILEHEDAPGHLEAAGSHLSFGERNAFALVLFMHQVRRDKPDLVVLDDPVSSFDKTKKFAILHKLFHGKQSLRGFTTLLLTHDIEPAIDMVRTATSGQFQAVSPAVHFLQNRQGKLEEKPIEPTDIMTFSQVCDENIGSSADPVIKCIYLRRRYEVHGERGAECDVLSSLLHVRDEPSSKGELGALIPLDEEARAQAFTAIQKVIPGFDYDALLAQLKDSDALRAKFEATDVGYEKVQIFRIASALDPDAQAGDAAFKKFVNESYHIENEYVMQLNPREFDAVPEHVVQACAELLV</sequence>
<reference evidence="3" key="1">
    <citation type="submission" date="2021-11" db="EMBL/GenBank/DDBJ databases">
        <title>Cultivation dependent microbiological survey of springs from the worlds oldest radium mine currently devoted to the extraction of radon-saturated water.</title>
        <authorList>
            <person name="Kapinusova G."/>
            <person name="Smrhova T."/>
            <person name="Strejcek M."/>
            <person name="Suman J."/>
            <person name="Jani K."/>
            <person name="Pajer P."/>
            <person name="Uhlik O."/>
        </authorList>
    </citation>
    <scope>NUCLEOTIDE SEQUENCE [LARGE SCALE GENOMIC DNA]</scope>
    <source>
        <strain evidence="3">J379</strain>
    </source>
</reference>
<protein>
    <submittedName>
        <fullName evidence="2">AAA family ATPase</fullName>
    </submittedName>
</protein>